<dbReference type="InterPro" id="IPR010635">
    <property type="entry name" value="Heparan_SO4-6-sulfoTrfase"/>
</dbReference>
<comment type="similarity">
    <text evidence="2 9">Belongs to the sulfotransferase 6 family.</text>
</comment>
<dbReference type="PANTHER" id="PTHR12812:SF0">
    <property type="entry name" value="HEPARAN-SULFATE 6-O-SULFOTRANSFERASE"/>
    <property type="match status" value="1"/>
</dbReference>
<evidence type="ECO:0000256" key="2">
    <source>
        <dbReference type="ARBA" id="ARBA00010109"/>
    </source>
</evidence>
<proteinExistence type="inferred from homology"/>
<name>A0AAV5UD99_9BILA</name>
<dbReference type="Pfam" id="PF03567">
    <property type="entry name" value="Sulfotransfer_2"/>
    <property type="match status" value="1"/>
</dbReference>
<dbReference type="Gene3D" id="3.40.50.300">
    <property type="entry name" value="P-loop containing nucleotide triphosphate hydrolases"/>
    <property type="match status" value="1"/>
</dbReference>
<evidence type="ECO:0000313" key="11">
    <source>
        <dbReference type="EMBL" id="GMT04517.1"/>
    </source>
</evidence>
<feature type="compositionally biased region" description="Acidic residues" evidence="10">
    <location>
        <begin position="449"/>
        <end position="461"/>
    </location>
</feature>
<evidence type="ECO:0000256" key="5">
    <source>
        <dbReference type="ARBA" id="ARBA00022968"/>
    </source>
</evidence>
<dbReference type="GO" id="GO:0017095">
    <property type="term" value="F:heparan sulfate 6-sulfotransferase activity"/>
    <property type="evidence" value="ECO:0007669"/>
    <property type="project" value="TreeGrafter"/>
</dbReference>
<feature type="non-terminal residue" evidence="11">
    <location>
        <position position="1"/>
    </location>
</feature>
<reference evidence="11" key="1">
    <citation type="submission" date="2023-10" db="EMBL/GenBank/DDBJ databases">
        <title>Genome assembly of Pristionchus species.</title>
        <authorList>
            <person name="Yoshida K."/>
            <person name="Sommer R.J."/>
        </authorList>
    </citation>
    <scope>NUCLEOTIDE SEQUENCE</scope>
    <source>
        <strain evidence="11">RS0144</strain>
    </source>
</reference>
<feature type="region of interest" description="Disordered" evidence="10">
    <location>
        <begin position="428"/>
        <end position="467"/>
    </location>
</feature>
<feature type="compositionally biased region" description="Basic and acidic residues" evidence="10">
    <location>
        <begin position="432"/>
        <end position="443"/>
    </location>
</feature>
<comment type="subcellular location">
    <subcellularLocation>
        <location evidence="1 9">Membrane</location>
        <topology evidence="1 9">Single-pass type II membrane protein</topology>
    </subcellularLocation>
</comment>
<keyword evidence="5 9" id="KW-0735">Signal-anchor</keyword>
<dbReference type="InterPro" id="IPR027417">
    <property type="entry name" value="P-loop_NTPase"/>
</dbReference>
<keyword evidence="3 9" id="KW-0808">Transferase</keyword>
<organism evidence="11 12">
    <name type="scientific">Pristionchus entomophagus</name>
    <dbReference type="NCBI Taxonomy" id="358040"/>
    <lineage>
        <taxon>Eukaryota</taxon>
        <taxon>Metazoa</taxon>
        <taxon>Ecdysozoa</taxon>
        <taxon>Nematoda</taxon>
        <taxon>Chromadorea</taxon>
        <taxon>Rhabditida</taxon>
        <taxon>Rhabditina</taxon>
        <taxon>Diplogasteromorpha</taxon>
        <taxon>Diplogasteroidea</taxon>
        <taxon>Neodiplogasteridae</taxon>
        <taxon>Pristionchus</taxon>
    </lineage>
</organism>
<dbReference type="Proteomes" id="UP001432027">
    <property type="component" value="Unassembled WGS sequence"/>
</dbReference>
<comment type="function">
    <text evidence="9">6-O-sulfation enzyme which catalyzes the transfer of sulfate from 3'-phosphoadenosine 5'-phosphosulfate (PAPS) to position 6 of the N-sulfoglucosamine residue (GlcNS) of heparan sulfate.</text>
</comment>
<feature type="transmembrane region" description="Helical" evidence="9">
    <location>
        <begin position="52"/>
        <end position="69"/>
    </location>
</feature>
<evidence type="ECO:0000256" key="9">
    <source>
        <dbReference type="RuleBase" id="RU364122"/>
    </source>
</evidence>
<evidence type="ECO:0000256" key="1">
    <source>
        <dbReference type="ARBA" id="ARBA00004606"/>
    </source>
</evidence>
<keyword evidence="12" id="KW-1185">Reference proteome</keyword>
<keyword evidence="8" id="KW-0325">Glycoprotein</keyword>
<dbReference type="EMBL" id="BTSX01000006">
    <property type="protein sequence ID" value="GMT04517.1"/>
    <property type="molecule type" value="Genomic_DNA"/>
</dbReference>
<evidence type="ECO:0000313" key="12">
    <source>
        <dbReference type="Proteomes" id="UP001432027"/>
    </source>
</evidence>
<protein>
    <recommendedName>
        <fullName evidence="9">Heparan-sulfate 6-O-sulfotransferase</fullName>
        <ecNumber evidence="9">2.8.2.-</ecNumber>
    </recommendedName>
</protein>
<comment type="catalytic activity">
    <reaction evidence="9">
        <text>alpha-D-glucosaminyl-[heparan sulfate](n) + 3'-phosphoadenylyl sulfate = 6-sulfo-alpha-D-glucosaminyl-[heparan sulfate](n) + adenosine 3',5'-bisphosphate + H(+)</text>
        <dbReference type="Rhea" id="RHEA:56604"/>
        <dbReference type="Rhea" id="RHEA-COMP:9830"/>
        <dbReference type="Rhea" id="RHEA-COMP:14621"/>
        <dbReference type="ChEBI" id="CHEBI:15378"/>
        <dbReference type="ChEBI" id="CHEBI:58339"/>
        <dbReference type="ChEBI" id="CHEBI:58343"/>
        <dbReference type="ChEBI" id="CHEBI:58388"/>
        <dbReference type="ChEBI" id="CHEBI:140604"/>
    </reaction>
</comment>
<dbReference type="FunFam" id="3.40.50.300:FF:000347">
    <property type="entry name" value="Heparan-sulfate 6-O-sulfotransferase"/>
    <property type="match status" value="1"/>
</dbReference>
<evidence type="ECO:0000256" key="8">
    <source>
        <dbReference type="ARBA" id="ARBA00023180"/>
    </source>
</evidence>
<sequence length="467" mass="54716">QFRYRVCVQLKLRAETMVTSARMRIPYSRLNHNPNSSPHRVFFIPLCTSRRFFLLITAALLISFPYFAWSTEESMGGETRMPTKPRFSLDEMRGFALRKSLSTDYKPSYYTKSATSFDRMLMERSSRFDISATDVLVFVHIQKTAGTSFEKFLVRHLSIDRPCECTKKRKRCVCRRPGGNNNQTWLFSRYSTGWVCGLHADYTELAVSACVDTVLEKKEGAGNRRRYFYTSFLRDPITRYISEYRHVSRGATWMASRHMCNGRPPTPDELPLCFDPRVGWEGVSLEEFLSCPFNLATNRMTRMMADLTLVDCYDTTKMDRRKRDSIMLESAKANLRSLSFYGLKERMDDSQWMFQRLFGLRFTKRLSEWNKSKSNDTVVTPELMKKIREANSLDIELYSYALELFDERMERMKRDGLPVTVPEATLPSASHFIDDSPNEDRSKMILPINEEEEEEDDDRYEDSERYN</sequence>
<dbReference type="EC" id="2.8.2.-" evidence="9"/>
<dbReference type="InterPro" id="IPR005331">
    <property type="entry name" value="Sulfotransferase"/>
</dbReference>
<accession>A0AAV5UD99</accession>
<evidence type="ECO:0000256" key="3">
    <source>
        <dbReference type="ARBA" id="ARBA00022679"/>
    </source>
</evidence>
<evidence type="ECO:0000256" key="4">
    <source>
        <dbReference type="ARBA" id="ARBA00022692"/>
    </source>
</evidence>
<evidence type="ECO:0000256" key="7">
    <source>
        <dbReference type="ARBA" id="ARBA00023136"/>
    </source>
</evidence>
<keyword evidence="4 9" id="KW-0812">Transmembrane</keyword>
<gene>
    <name evidence="11" type="ORF">PENTCL1PPCAC_26691</name>
</gene>
<dbReference type="PANTHER" id="PTHR12812">
    <property type="entry name" value="HEPARAN SULFATE 6-O-SULFOTRANSFERASE 3"/>
    <property type="match status" value="1"/>
</dbReference>
<dbReference type="GO" id="GO:0016020">
    <property type="term" value="C:membrane"/>
    <property type="evidence" value="ECO:0007669"/>
    <property type="project" value="UniProtKB-SubCell"/>
</dbReference>
<keyword evidence="7 9" id="KW-0472">Membrane</keyword>
<evidence type="ECO:0000256" key="10">
    <source>
        <dbReference type="SAM" id="MobiDB-lite"/>
    </source>
</evidence>
<dbReference type="AlphaFoldDB" id="A0AAV5UD99"/>
<comment type="caution">
    <text evidence="11">The sequence shown here is derived from an EMBL/GenBank/DDBJ whole genome shotgun (WGS) entry which is preliminary data.</text>
</comment>
<keyword evidence="6 9" id="KW-1133">Transmembrane helix</keyword>
<evidence type="ECO:0000256" key="6">
    <source>
        <dbReference type="ARBA" id="ARBA00022989"/>
    </source>
</evidence>